<dbReference type="SUPFAM" id="SSF55797">
    <property type="entry name" value="PR-1-like"/>
    <property type="match status" value="1"/>
</dbReference>
<evidence type="ECO:0000313" key="3">
    <source>
        <dbReference type="Proteomes" id="UP000252519"/>
    </source>
</evidence>
<comment type="caution">
    <text evidence="2">The sequence shown here is derived from an EMBL/GenBank/DDBJ whole genome shotgun (WGS) entry which is preliminary data.</text>
</comment>
<dbReference type="EMBL" id="JOJR01000734">
    <property type="protein sequence ID" value="RCN34831.1"/>
    <property type="molecule type" value="Genomic_DNA"/>
</dbReference>
<sequence>MYQLQYDCNMEGMVKEEVEKCSGHATLLEQLPTANMPAGKVPRLNTAVGVWKGPQTYYGLNNISDYDDPRLYSFANMAHAKTLRFGCGYKENCNGGDIHISCIYNLE</sequence>
<dbReference type="AlphaFoldDB" id="A0A368FRI7"/>
<dbReference type="OrthoDB" id="5888384at2759"/>
<dbReference type="STRING" id="29170.A0A368FRI7"/>
<evidence type="ECO:0000313" key="2">
    <source>
        <dbReference type="EMBL" id="RCN34831.1"/>
    </source>
</evidence>
<reference evidence="2 3" key="1">
    <citation type="submission" date="2014-10" db="EMBL/GenBank/DDBJ databases">
        <title>Draft genome of the hookworm Ancylostoma caninum.</title>
        <authorList>
            <person name="Mitreva M."/>
        </authorList>
    </citation>
    <scope>NUCLEOTIDE SEQUENCE [LARGE SCALE GENOMIC DNA]</scope>
    <source>
        <strain evidence="2 3">Baltimore</strain>
    </source>
</reference>
<dbReference type="InterPro" id="IPR014044">
    <property type="entry name" value="CAP_dom"/>
</dbReference>
<dbReference type="Pfam" id="PF00188">
    <property type="entry name" value="CAP"/>
    <property type="match status" value="1"/>
</dbReference>
<protein>
    <submittedName>
        <fullName evidence="2">SCP-like protein</fullName>
    </submittedName>
</protein>
<dbReference type="Gene3D" id="3.40.33.10">
    <property type="entry name" value="CAP"/>
    <property type="match status" value="1"/>
</dbReference>
<accession>A0A368FRI7</accession>
<feature type="domain" description="SCP" evidence="1">
    <location>
        <begin position="1"/>
        <end position="104"/>
    </location>
</feature>
<organism evidence="2 3">
    <name type="scientific">Ancylostoma caninum</name>
    <name type="common">Dog hookworm</name>
    <dbReference type="NCBI Taxonomy" id="29170"/>
    <lineage>
        <taxon>Eukaryota</taxon>
        <taxon>Metazoa</taxon>
        <taxon>Ecdysozoa</taxon>
        <taxon>Nematoda</taxon>
        <taxon>Chromadorea</taxon>
        <taxon>Rhabditida</taxon>
        <taxon>Rhabditina</taxon>
        <taxon>Rhabditomorpha</taxon>
        <taxon>Strongyloidea</taxon>
        <taxon>Ancylostomatidae</taxon>
        <taxon>Ancylostomatinae</taxon>
        <taxon>Ancylostoma</taxon>
    </lineage>
</organism>
<evidence type="ECO:0000259" key="1">
    <source>
        <dbReference type="Pfam" id="PF00188"/>
    </source>
</evidence>
<dbReference type="Proteomes" id="UP000252519">
    <property type="component" value="Unassembled WGS sequence"/>
</dbReference>
<keyword evidence="3" id="KW-1185">Reference proteome</keyword>
<proteinExistence type="predicted"/>
<dbReference type="InterPro" id="IPR035940">
    <property type="entry name" value="CAP_sf"/>
</dbReference>
<gene>
    <name evidence="2" type="ORF">ANCCAN_19325</name>
</gene>
<name>A0A368FRI7_ANCCA</name>